<evidence type="ECO:0000256" key="1">
    <source>
        <dbReference type="SAM" id="MobiDB-lite"/>
    </source>
</evidence>
<protein>
    <submittedName>
        <fullName evidence="2">Uncharacterized protein</fullName>
    </submittedName>
</protein>
<dbReference type="EMBL" id="CP059733">
    <property type="protein sequence ID" value="WDE02833.1"/>
    <property type="molecule type" value="Genomic_DNA"/>
</dbReference>
<name>A0AAF0C6N2_9GAMM</name>
<feature type="compositionally biased region" description="Polar residues" evidence="1">
    <location>
        <begin position="1"/>
        <end position="17"/>
    </location>
</feature>
<dbReference type="KEGG" id="tvd:SG34_015415"/>
<feature type="region of interest" description="Disordered" evidence="1">
    <location>
        <begin position="1"/>
        <end position="49"/>
    </location>
</feature>
<reference evidence="2 3" key="2">
    <citation type="journal article" date="2022" name="Mar. Drugs">
        <title>Bioassay-Guided Fractionation Leads to the Detection of Cholic Acid Generated by the Rare Thalassomonas sp.</title>
        <authorList>
            <person name="Pheiffer F."/>
            <person name="Schneider Y.K."/>
            <person name="Hansen E.H."/>
            <person name="Andersen J.H."/>
            <person name="Isaksson J."/>
            <person name="Busche T."/>
            <person name="R C."/>
            <person name="Kalinowski J."/>
            <person name="Zyl L.V."/>
            <person name="Trindade M."/>
        </authorList>
    </citation>
    <scope>NUCLEOTIDE SEQUENCE [LARGE SCALE GENOMIC DNA]</scope>
    <source>
        <strain evidence="2 3">XOM25</strain>
    </source>
</reference>
<reference evidence="2 3" key="1">
    <citation type="journal article" date="2015" name="Genome Announc.">
        <title>Draft Genome Sequences of Marine Isolates of Thalassomonas viridans and Thalassomonas actiniarum.</title>
        <authorList>
            <person name="Olonade I."/>
            <person name="van Zyl L.J."/>
            <person name="Trindade M."/>
        </authorList>
    </citation>
    <scope>NUCLEOTIDE SEQUENCE [LARGE SCALE GENOMIC DNA]</scope>
    <source>
        <strain evidence="2 3">XOM25</strain>
    </source>
</reference>
<evidence type="ECO:0000313" key="2">
    <source>
        <dbReference type="EMBL" id="WDE02833.1"/>
    </source>
</evidence>
<sequence>MDTLNHASLVQHSQIQSHHPDAKGALDGKPVSLAQTPDIGGREQVTETSARTMRDRLLELVNSPVIGDDIPMEIVESSMSDTSSSVGITKARAIAAEVIKDNGTIDGEKLNTAIEQLTTDEANPRQSRRMAAMLTQLKNSETLKTGLTDICKDTAPNDGAKQVIRETLGLGTNVDVNKADARRAALTAFMCDLRQGSVGSCFGTSTALIVKHQNQTQFMTDMKSLLENASLTRGGVETPINMSVSSKSLETKVTIDANGQVTKMDGKDLDEAVSLMDNPSFKNAMKASGIASEEQLQKVKDAITALNTEAAETIEISAEKILQQVLRTKYDISAEQLAQVKSDLAQNNDIEESLLEKAQNYAKAWTSAHSLASAETDNRLQRAWEYTISSMGEHGTAEELADNGFYQMMFGTVDTTDKLSLDAKATALKDSYDIDLSDAFTEQGLSEALVTHIQAKVKQHVHVLYNADYRAGDSLADDGNSDRGGFQMHFSPSGDGIGDLTPVTNKQQYKEMMQSIIDTAVNDLKENATYSNDDNAKSYFTQLGADLKTYAGHDDFTEFSQAKLKSTAPDSKQDDYEPWGIQSGANTRTTMQRYFELAASPTQATLGNREQGPSINALTFIIGTLKDMNADGALQDKLAANGNFSVPIQTGHHAFLLKLTPELMAGVTSADDIDDWMTATFGEGYDLGVDNFDDFGTGTKEAMLAHANTVIDNLSDLTEDLKASVRSSIETSFDLEDDEADDLNFQEVVINNIMNALEQYFTDYSSTHSESSELSEEQLDSSDRLASDLLDEAIWKSRNDLEGMLPDEKTIIVADTNWGSADNHKQFGFTLSPHNGNVKFVQIDELGVMTTKEADRWFSPSTAILTDMSQYS</sequence>
<accession>A0AAF0C6N2</accession>
<keyword evidence="3" id="KW-1185">Reference proteome</keyword>
<proteinExistence type="predicted"/>
<dbReference type="Proteomes" id="UP000032352">
    <property type="component" value="Chromosome"/>
</dbReference>
<dbReference type="AlphaFoldDB" id="A0AAF0C6N2"/>
<gene>
    <name evidence="2" type="ORF">SG34_015415</name>
</gene>
<evidence type="ECO:0000313" key="3">
    <source>
        <dbReference type="Proteomes" id="UP000032352"/>
    </source>
</evidence>
<organism evidence="2 3">
    <name type="scientific">Thalassomonas viridans</name>
    <dbReference type="NCBI Taxonomy" id="137584"/>
    <lineage>
        <taxon>Bacteria</taxon>
        <taxon>Pseudomonadati</taxon>
        <taxon>Pseudomonadota</taxon>
        <taxon>Gammaproteobacteria</taxon>
        <taxon>Alteromonadales</taxon>
        <taxon>Colwelliaceae</taxon>
        <taxon>Thalassomonas</taxon>
    </lineage>
</organism>
<dbReference type="RefSeq" id="WP_044839862.1">
    <property type="nucleotide sequence ID" value="NZ_CP059733.1"/>
</dbReference>